<name>A0A8S9SCY4_BRACR</name>
<evidence type="ECO:0000313" key="3">
    <source>
        <dbReference type="EMBL" id="KAF3599376.1"/>
    </source>
</evidence>
<reference evidence="3" key="1">
    <citation type="submission" date="2019-12" db="EMBL/GenBank/DDBJ databases">
        <title>Genome sequencing and annotation of Brassica cretica.</title>
        <authorList>
            <person name="Studholme D.J."/>
            <person name="Sarris P."/>
        </authorList>
    </citation>
    <scope>NUCLEOTIDE SEQUENCE</scope>
    <source>
        <strain evidence="3">PFS-109/04</strain>
        <tissue evidence="3">Leaf</tissue>
    </source>
</reference>
<dbReference type="AlphaFoldDB" id="A0A8S9SCY4"/>
<feature type="region of interest" description="Disordered" evidence="2">
    <location>
        <begin position="1"/>
        <end position="84"/>
    </location>
</feature>
<protein>
    <submittedName>
        <fullName evidence="3">Uncharacterized protein</fullName>
    </submittedName>
</protein>
<dbReference type="EMBL" id="QGKX02000004">
    <property type="protein sequence ID" value="KAF3599376.1"/>
    <property type="molecule type" value="Genomic_DNA"/>
</dbReference>
<comment type="caution">
    <text evidence="3">The sequence shown here is derived from an EMBL/GenBank/DDBJ whole genome shotgun (WGS) entry which is preliminary data.</text>
</comment>
<evidence type="ECO:0000256" key="2">
    <source>
        <dbReference type="SAM" id="MobiDB-lite"/>
    </source>
</evidence>
<feature type="coiled-coil region" evidence="1">
    <location>
        <begin position="176"/>
        <end position="203"/>
    </location>
</feature>
<organism evidence="3 4">
    <name type="scientific">Brassica cretica</name>
    <name type="common">Mustard</name>
    <dbReference type="NCBI Taxonomy" id="69181"/>
    <lineage>
        <taxon>Eukaryota</taxon>
        <taxon>Viridiplantae</taxon>
        <taxon>Streptophyta</taxon>
        <taxon>Embryophyta</taxon>
        <taxon>Tracheophyta</taxon>
        <taxon>Spermatophyta</taxon>
        <taxon>Magnoliopsida</taxon>
        <taxon>eudicotyledons</taxon>
        <taxon>Gunneridae</taxon>
        <taxon>Pentapetalae</taxon>
        <taxon>rosids</taxon>
        <taxon>malvids</taxon>
        <taxon>Brassicales</taxon>
        <taxon>Brassicaceae</taxon>
        <taxon>Brassiceae</taxon>
        <taxon>Brassica</taxon>
    </lineage>
</organism>
<dbReference type="Proteomes" id="UP000712600">
    <property type="component" value="Unassembled WGS sequence"/>
</dbReference>
<proteinExistence type="predicted"/>
<feature type="compositionally biased region" description="Low complexity" evidence="2">
    <location>
        <begin position="45"/>
        <end position="57"/>
    </location>
</feature>
<accession>A0A8S9SCY4</accession>
<sequence length="526" mass="58155">MSGGSGDAPEIAGVSEDEAEHSQEDEKASSSNTPLSDRLERQLARRSSFRTSTSALAGKADSGIPPIPTPHSDDEGSPKGSEIPCSFESRLAGQLCCCEPLVLEGEGPSSMGQDDLVSFSRCTRSVDCRPPSLASLDEEGAYAKVVVTSSKVMEAFNEFVMTMEDRVHALRNESEVEKGKVEVQRVTEELRTTKEEARKKTGEAIILRDEWKRARQERVVFETEVATLRTKVVELETDRDRDICGGSRAARREIANGFREVLTSLEKKWVDKKKEVFAEIQLNEVVAKLDLLNEIKDEGLVAEDEIVRLKEMEKDCVVAASFAAVPDWSVAGLDLPQLKSCGALALYKVSFCFESVPCFERGFLFSFIDISSRRVNSRESERVRGRNGSVGAGRIRSGDVSEVLTEVLNEETRVSRPPASGEGKDLGGEKVVVRTNPNIQNGSEGRDHPPKKAKDCPITKDPYNVAHQVRHFKPAGCPLPSLRNMTERDAYVKMAVALAKDNNEFTATLERRLQDVPRSDELYEIK</sequence>
<evidence type="ECO:0000256" key="1">
    <source>
        <dbReference type="SAM" id="Coils"/>
    </source>
</evidence>
<gene>
    <name evidence="3" type="ORF">F2Q69_00035228</name>
</gene>
<keyword evidence="1" id="KW-0175">Coiled coil</keyword>
<evidence type="ECO:0000313" key="4">
    <source>
        <dbReference type="Proteomes" id="UP000712600"/>
    </source>
</evidence>